<dbReference type="InterPro" id="IPR029056">
    <property type="entry name" value="Ribokinase-like"/>
</dbReference>
<dbReference type="InterPro" id="IPR002173">
    <property type="entry name" value="Carboh/pur_kinase_PfkB_CS"/>
</dbReference>
<evidence type="ECO:0000256" key="1">
    <source>
        <dbReference type="ARBA" id="ARBA00010688"/>
    </source>
</evidence>
<accession>C8S018</accession>
<dbReference type="GO" id="GO:0005524">
    <property type="term" value="F:ATP binding"/>
    <property type="evidence" value="ECO:0007669"/>
    <property type="project" value="UniProtKB-KW"/>
</dbReference>
<evidence type="ECO:0000313" key="9">
    <source>
        <dbReference type="Proteomes" id="UP000010121"/>
    </source>
</evidence>
<dbReference type="PIRSF" id="PIRSF000535">
    <property type="entry name" value="1PFK/6PFK/LacC"/>
    <property type="match status" value="1"/>
</dbReference>
<dbReference type="PROSITE" id="PS00583">
    <property type="entry name" value="PFKB_KINASES_1"/>
    <property type="match status" value="1"/>
</dbReference>
<dbReference type="CDD" id="cd01164">
    <property type="entry name" value="FruK_PfkB_like"/>
    <property type="match status" value="1"/>
</dbReference>
<dbReference type="eggNOG" id="COG1105">
    <property type="taxonomic scope" value="Bacteria"/>
</dbReference>
<dbReference type="AlphaFoldDB" id="C8S018"/>
<evidence type="ECO:0000313" key="8">
    <source>
        <dbReference type="EMBL" id="EEW25627.1"/>
    </source>
</evidence>
<evidence type="ECO:0000256" key="3">
    <source>
        <dbReference type="ARBA" id="ARBA00022741"/>
    </source>
</evidence>
<protein>
    <recommendedName>
        <fullName evidence="6">Phosphofructokinase</fullName>
    </recommendedName>
</protein>
<keyword evidence="3" id="KW-0547">Nucleotide-binding</keyword>
<keyword evidence="5" id="KW-0067">ATP-binding</keyword>
<dbReference type="NCBIfam" id="TIGR03168">
    <property type="entry name" value="1-PFK"/>
    <property type="match status" value="1"/>
</dbReference>
<dbReference type="PANTHER" id="PTHR46566">
    <property type="entry name" value="1-PHOSPHOFRUCTOKINASE-RELATED"/>
    <property type="match status" value="1"/>
</dbReference>
<dbReference type="InterPro" id="IPR011611">
    <property type="entry name" value="PfkB_dom"/>
</dbReference>
<dbReference type="GO" id="GO:0003872">
    <property type="term" value="F:6-phosphofructokinase activity"/>
    <property type="evidence" value="ECO:0007669"/>
    <property type="project" value="TreeGrafter"/>
</dbReference>
<evidence type="ECO:0000256" key="4">
    <source>
        <dbReference type="ARBA" id="ARBA00022777"/>
    </source>
</evidence>
<dbReference type="GO" id="GO:0005829">
    <property type="term" value="C:cytosol"/>
    <property type="evidence" value="ECO:0007669"/>
    <property type="project" value="TreeGrafter"/>
</dbReference>
<reference evidence="8 9" key="1">
    <citation type="submission" date="2009-08" db="EMBL/GenBank/DDBJ databases">
        <title>The draft genome of Rhodobacter sp. SW2.</title>
        <authorList>
            <consortium name="US DOE Joint Genome Institute (JGI-PGF)"/>
            <person name="Lucas S."/>
            <person name="Copeland A."/>
            <person name="Lapidus A."/>
            <person name="Glavina del Rio T."/>
            <person name="Tice H."/>
            <person name="Bruce D."/>
            <person name="Goodwin L."/>
            <person name="Pitluck S."/>
            <person name="Larimer F."/>
            <person name="Land M.L."/>
            <person name="Hauser L."/>
            <person name="Emerson D."/>
        </authorList>
    </citation>
    <scope>NUCLEOTIDE SEQUENCE [LARGE SCALE GENOMIC DNA]</scope>
    <source>
        <strain evidence="8 9">SW2</strain>
    </source>
</reference>
<feature type="domain" description="Carbohydrate kinase PfkB" evidence="7">
    <location>
        <begin position="12"/>
        <end position="308"/>
    </location>
</feature>
<sequence>MSQIPILTITMNPALDIATEVAEVTAGPKLRCSMPQVDPGGGGINVSRAIAALGGSSRAMVALGGTTGMRLALRVAHVGIALDAFAAPGETRQSLAVTETSTGRQYRFVLPGEKWLHTQIDSILERISVAALQGGFIVLSGSMPPGVPSDFVHSLAGRIDLAQLLGEQAGHKPRLVVDTSGAPLERLISEPTEGLHTLRMDDEEAEEIAGFALTERKDTADFASKLVAAGVAENVIVARGADGSVLANKSGRIFANAAKVTVVSKVGAGDSFVGAYVLALAEGKNMEKALARGVAAASAAVMTEATDLCHRDDTERLLPECKVIKV</sequence>
<keyword evidence="2 6" id="KW-0808">Transferase</keyword>
<keyword evidence="9" id="KW-1185">Reference proteome</keyword>
<dbReference type="Pfam" id="PF00294">
    <property type="entry name" value="PfkB"/>
    <property type="match status" value="1"/>
</dbReference>
<comment type="caution">
    <text evidence="8">The sequence shown here is derived from an EMBL/GenBank/DDBJ whole genome shotgun (WGS) entry which is preliminary data.</text>
</comment>
<dbReference type="Gene3D" id="3.40.1190.20">
    <property type="match status" value="1"/>
</dbReference>
<comment type="similarity">
    <text evidence="1 6">Belongs to the carbohydrate kinase PfkB family.</text>
</comment>
<evidence type="ECO:0000256" key="6">
    <source>
        <dbReference type="PIRNR" id="PIRNR000535"/>
    </source>
</evidence>
<proteinExistence type="inferred from homology"/>
<dbReference type="PANTHER" id="PTHR46566:SF2">
    <property type="entry name" value="ATP-DEPENDENT 6-PHOSPHOFRUCTOKINASE ISOZYME 2"/>
    <property type="match status" value="1"/>
</dbReference>
<gene>
    <name evidence="8" type="ORF">Rsw2DRAFT_1396</name>
</gene>
<dbReference type="Proteomes" id="UP000010121">
    <property type="component" value="Unassembled WGS sequence"/>
</dbReference>
<keyword evidence="4 8" id="KW-0418">Kinase</keyword>
<organism evidence="8 9">
    <name type="scientific">Rhodobacter ferrooxidans</name>
    <dbReference type="NCBI Taxonomy" id="371731"/>
    <lineage>
        <taxon>Bacteria</taxon>
        <taxon>Pseudomonadati</taxon>
        <taxon>Pseudomonadota</taxon>
        <taxon>Alphaproteobacteria</taxon>
        <taxon>Rhodobacterales</taxon>
        <taxon>Rhodobacter group</taxon>
        <taxon>Rhodobacter</taxon>
    </lineage>
</organism>
<dbReference type="RefSeq" id="WP_008029428.1">
    <property type="nucleotide sequence ID" value="NZ_ACYY01000007.1"/>
</dbReference>
<dbReference type="SUPFAM" id="SSF53613">
    <property type="entry name" value="Ribokinase-like"/>
    <property type="match status" value="1"/>
</dbReference>
<dbReference type="STRING" id="371731.Rsw2DRAFT_1396"/>
<evidence type="ECO:0000259" key="7">
    <source>
        <dbReference type="Pfam" id="PF00294"/>
    </source>
</evidence>
<evidence type="ECO:0000256" key="5">
    <source>
        <dbReference type="ARBA" id="ARBA00022840"/>
    </source>
</evidence>
<dbReference type="InterPro" id="IPR017583">
    <property type="entry name" value="Tagatose/fructose_Pkinase"/>
</dbReference>
<name>C8S018_9RHOB</name>
<evidence type="ECO:0000256" key="2">
    <source>
        <dbReference type="ARBA" id="ARBA00022679"/>
    </source>
</evidence>
<dbReference type="EMBL" id="ACYY01000007">
    <property type="protein sequence ID" value="EEW25627.1"/>
    <property type="molecule type" value="Genomic_DNA"/>
</dbReference>